<sequence length="57" mass="6372">ELGFSVSFIRCSASAKLHRSAQEHYKNTGFPTLKHISGSYMGISQMVDIANKCRVLR</sequence>
<proteinExistence type="predicted"/>
<dbReference type="EMBL" id="QNUK01000099">
    <property type="protein sequence ID" value="KAF5901999.1"/>
    <property type="molecule type" value="Genomic_DNA"/>
</dbReference>
<feature type="non-terminal residue" evidence="1">
    <location>
        <position position="1"/>
    </location>
</feature>
<dbReference type="Proteomes" id="UP000727407">
    <property type="component" value="Unassembled WGS sequence"/>
</dbReference>
<evidence type="ECO:0000313" key="1">
    <source>
        <dbReference type="EMBL" id="KAF5901999.1"/>
    </source>
</evidence>
<gene>
    <name evidence="1" type="primary">disA</name>
    <name evidence="1" type="ORF">DAT39_008243</name>
</gene>
<keyword evidence="2" id="KW-1185">Reference proteome</keyword>
<name>A0A8J4U0U3_CLAMG</name>
<organism evidence="1 2">
    <name type="scientific">Clarias magur</name>
    <name type="common">Asian catfish</name>
    <name type="synonym">Macropteronotus magur</name>
    <dbReference type="NCBI Taxonomy" id="1594786"/>
    <lineage>
        <taxon>Eukaryota</taxon>
        <taxon>Metazoa</taxon>
        <taxon>Chordata</taxon>
        <taxon>Craniata</taxon>
        <taxon>Vertebrata</taxon>
        <taxon>Euteleostomi</taxon>
        <taxon>Actinopterygii</taxon>
        <taxon>Neopterygii</taxon>
        <taxon>Teleostei</taxon>
        <taxon>Ostariophysi</taxon>
        <taxon>Siluriformes</taxon>
        <taxon>Clariidae</taxon>
        <taxon>Clarias</taxon>
    </lineage>
</organism>
<feature type="non-terminal residue" evidence="1">
    <location>
        <position position="57"/>
    </location>
</feature>
<evidence type="ECO:0000313" key="2">
    <source>
        <dbReference type="Proteomes" id="UP000727407"/>
    </source>
</evidence>
<dbReference type="AlphaFoldDB" id="A0A8J4U0U3"/>
<accession>A0A8J4U0U3</accession>
<comment type="caution">
    <text evidence="1">The sequence shown here is derived from an EMBL/GenBank/DDBJ whole genome shotgun (WGS) entry which is preliminary data.</text>
</comment>
<reference evidence="1" key="1">
    <citation type="submission" date="2020-07" db="EMBL/GenBank/DDBJ databases">
        <title>Clarias magur genome sequencing, assembly and annotation.</title>
        <authorList>
            <person name="Kushwaha B."/>
            <person name="Kumar R."/>
            <person name="Das P."/>
            <person name="Joshi C.G."/>
            <person name="Kumar D."/>
            <person name="Nagpure N.S."/>
            <person name="Pandey M."/>
            <person name="Agarwal S."/>
            <person name="Srivastava S."/>
            <person name="Singh M."/>
            <person name="Sahoo L."/>
            <person name="Jayasankar P."/>
            <person name="Meher P.K."/>
            <person name="Koringa P.G."/>
            <person name="Iquebal M.A."/>
            <person name="Das S.P."/>
            <person name="Bit A."/>
            <person name="Patnaik S."/>
            <person name="Patel N."/>
            <person name="Shah T.M."/>
            <person name="Hinsu A."/>
            <person name="Jena J.K."/>
        </authorList>
    </citation>
    <scope>NUCLEOTIDE SEQUENCE</scope>
    <source>
        <strain evidence="1">CIFAMagur01</strain>
        <tissue evidence="1">Testis</tissue>
    </source>
</reference>
<protein>
    <submittedName>
        <fullName evidence="1">DNA integrity scanning protein DisA</fullName>
    </submittedName>
</protein>